<name>A0A1G2DAU9_9BACT</name>
<sequence length="79" mass="9116">MKDTEKISDLGLATLLLTLQFELVGLERADLKRINFLFHRTEGIEKVISDYWAGVEISVSVQSLFHTQKMLKSRLFAFK</sequence>
<organism evidence="2 3">
    <name type="scientific">Candidatus Lloydbacteria bacterium RIFCSPHIGHO2_02_FULL_54_17</name>
    <dbReference type="NCBI Taxonomy" id="1798664"/>
    <lineage>
        <taxon>Bacteria</taxon>
        <taxon>Candidatus Lloydiibacteriota</taxon>
    </lineage>
</organism>
<protein>
    <recommendedName>
        <fullName evidence="1">DUF5659 domain-containing protein</fullName>
    </recommendedName>
</protein>
<gene>
    <name evidence="2" type="ORF">A3C93_05565</name>
</gene>
<dbReference type="Proteomes" id="UP000178636">
    <property type="component" value="Unassembled WGS sequence"/>
</dbReference>
<evidence type="ECO:0000259" key="1">
    <source>
        <dbReference type="Pfam" id="PF18903"/>
    </source>
</evidence>
<dbReference type="AlphaFoldDB" id="A0A1G2DAU9"/>
<evidence type="ECO:0000313" key="3">
    <source>
        <dbReference type="Proteomes" id="UP000178636"/>
    </source>
</evidence>
<evidence type="ECO:0000313" key="2">
    <source>
        <dbReference type="EMBL" id="OGZ10755.1"/>
    </source>
</evidence>
<dbReference type="Pfam" id="PF18903">
    <property type="entry name" value="DUF5659"/>
    <property type="match status" value="1"/>
</dbReference>
<accession>A0A1G2DAU9</accession>
<feature type="domain" description="DUF5659" evidence="1">
    <location>
        <begin position="5"/>
        <end position="75"/>
    </location>
</feature>
<dbReference type="InterPro" id="IPR043718">
    <property type="entry name" value="DUF5659"/>
</dbReference>
<dbReference type="EMBL" id="MHLO01000046">
    <property type="protein sequence ID" value="OGZ10755.1"/>
    <property type="molecule type" value="Genomic_DNA"/>
</dbReference>
<reference evidence="2 3" key="1">
    <citation type="journal article" date="2016" name="Nat. Commun.">
        <title>Thousands of microbial genomes shed light on interconnected biogeochemical processes in an aquifer system.</title>
        <authorList>
            <person name="Anantharaman K."/>
            <person name="Brown C.T."/>
            <person name="Hug L.A."/>
            <person name="Sharon I."/>
            <person name="Castelle C.J."/>
            <person name="Probst A.J."/>
            <person name="Thomas B.C."/>
            <person name="Singh A."/>
            <person name="Wilkins M.J."/>
            <person name="Karaoz U."/>
            <person name="Brodie E.L."/>
            <person name="Williams K.H."/>
            <person name="Hubbard S.S."/>
            <person name="Banfield J.F."/>
        </authorList>
    </citation>
    <scope>NUCLEOTIDE SEQUENCE [LARGE SCALE GENOMIC DNA]</scope>
</reference>
<proteinExistence type="predicted"/>
<comment type="caution">
    <text evidence="2">The sequence shown here is derived from an EMBL/GenBank/DDBJ whole genome shotgun (WGS) entry which is preliminary data.</text>
</comment>
<dbReference type="STRING" id="1798664.A3C93_05565"/>